<dbReference type="EMBL" id="CP070496">
    <property type="protein sequence ID" value="QSB06708.1"/>
    <property type="molecule type" value="Genomic_DNA"/>
</dbReference>
<keyword evidence="2" id="KW-1185">Reference proteome</keyword>
<evidence type="ECO:0000313" key="1">
    <source>
        <dbReference type="EMBL" id="QSB06708.1"/>
    </source>
</evidence>
<accession>A0A895XYL9</accession>
<dbReference type="RefSeq" id="WP_213172718.1">
    <property type="nucleotide sequence ID" value="NZ_CP070496.1"/>
</dbReference>
<organism evidence="1 2">
    <name type="scientific">Natronoglycomyces albus</name>
    <dbReference type="NCBI Taxonomy" id="2811108"/>
    <lineage>
        <taxon>Bacteria</taxon>
        <taxon>Bacillati</taxon>
        <taxon>Actinomycetota</taxon>
        <taxon>Actinomycetes</taxon>
        <taxon>Glycomycetales</taxon>
        <taxon>Glycomycetaceae</taxon>
        <taxon>Natronoglycomyces</taxon>
    </lineage>
</organism>
<name>A0A895XYL9_9ACTN</name>
<proteinExistence type="predicted"/>
<sequence length="323" mass="35174">MLDTPHETTSHHSAEAPTDLAQWGLHGFCLGARSTPHAVVGLDDNGEILYHARNGITFDELAALGISPTESQLKLLQLYSVLDVEGEHLRSTFPIVEPVKLAAVRAGSKALAAEVAPAIMDDVGAICTQLRNDGHTGLEYTVIFGHVIDGLFWEDLKAAQLVPTSELSVEKPLWNGLFWAIHPARPGTAGINDERVAGGTLVAMWTHATARTLVDFTRKADITQLRKRGLLVIDPKQDTAIEQHSERISRTLTTAIRSDTALAILELLEGTTTAEATVIVGHEWIWDLMNELEAAGVLVRPASLDNPQPTEGDLLKQMFLRLE</sequence>
<protein>
    <submittedName>
        <fullName evidence="1">Uncharacterized protein</fullName>
    </submittedName>
</protein>
<evidence type="ECO:0000313" key="2">
    <source>
        <dbReference type="Proteomes" id="UP000662939"/>
    </source>
</evidence>
<dbReference type="KEGG" id="nav:JQS30_07390"/>
<dbReference type="Proteomes" id="UP000662939">
    <property type="component" value="Chromosome"/>
</dbReference>
<reference evidence="1" key="1">
    <citation type="submission" date="2021-02" db="EMBL/GenBank/DDBJ databases">
        <title>Natronoglycomyces albus gen. nov., sp. nov, a haloalkaliphilic actinobacterium from a soda solonchak soil.</title>
        <authorList>
            <person name="Sorokin D.Y."/>
            <person name="Khijniak T.V."/>
            <person name="Zakharycheva A.P."/>
            <person name="Boueva O.V."/>
            <person name="Ariskina E.V."/>
            <person name="Hahnke R.L."/>
            <person name="Bunk B."/>
            <person name="Sproer C."/>
            <person name="Schumann P."/>
            <person name="Evtushenko L.I."/>
            <person name="Kublanov I.V."/>
        </authorList>
    </citation>
    <scope>NUCLEOTIDE SEQUENCE</scope>
    <source>
        <strain evidence="1">DSM 106290</strain>
    </source>
</reference>
<gene>
    <name evidence="1" type="ORF">JQS30_07390</name>
</gene>
<dbReference type="AlphaFoldDB" id="A0A895XYL9"/>